<dbReference type="EMBL" id="CP011801">
    <property type="protein sequence ID" value="ALA57587.1"/>
    <property type="molecule type" value="Genomic_DNA"/>
</dbReference>
<dbReference type="RefSeq" id="WP_053378905.1">
    <property type="nucleotide sequence ID" value="NZ_CP011801.1"/>
</dbReference>
<dbReference type="GO" id="GO:0034040">
    <property type="term" value="F:ATPase-coupled lipid transmembrane transporter activity"/>
    <property type="evidence" value="ECO:0007669"/>
    <property type="project" value="TreeGrafter"/>
</dbReference>
<dbReference type="InterPro" id="IPR027417">
    <property type="entry name" value="P-loop_NTPase"/>
</dbReference>
<dbReference type="GO" id="GO:0140359">
    <property type="term" value="F:ABC-type transporter activity"/>
    <property type="evidence" value="ECO:0007669"/>
    <property type="project" value="InterPro"/>
</dbReference>
<dbReference type="InterPro" id="IPR005074">
    <property type="entry name" value="Peptidase_C39"/>
</dbReference>
<evidence type="ECO:0000256" key="1">
    <source>
        <dbReference type="ARBA" id="ARBA00004651"/>
    </source>
</evidence>
<evidence type="ECO:0000256" key="9">
    <source>
        <dbReference type="SAM" id="Phobius"/>
    </source>
</evidence>
<dbReference type="GO" id="GO:0006508">
    <property type="term" value="P:proteolysis"/>
    <property type="evidence" value="ECO:0007669"/>
    <property type="project" value="InterPro"/>
</dbReference>
<evidence type="ECO:0000259" key="10">
    <source>
        <dbReference type="PROSITE" id="PS50893"/>
    </source>
</evidence>
<dbReference type="PATRIC" id="fig|42253.5.peg.1142"/>
<feature type="domain" description="Peptidase C39" evidence="12">
    <location>
        <begin position="12"/>
        <end position="136"/>
    </location>
</feature>
<accession>A0A0K2GAF6</accession>
<organism evidence="13 14">
    <name type="scientific">Nitrospira moscoviensis</name>
    <dbReference type="NCBI Taxonomy" id="42253"/>
    <lineage>
        <taxon>Bacteria</taxon>
        <taxon>Pseudomonadati</taxon>
        <taxon>Nitrospirota</taxon>
        <taxon>Nitrospiria</taxon>
        <taxon>Nitrospirales</taxon>
        <taxon>Nitrospiraceae</taxon>
        <taxon>Nitrospira</taxon>
    </lineage>
</organism>
<dbReference type="Pfam" id="PF00664">
    <property type="entry name" value="ABC_membrane"/>
    <property type="match status" value="1"/>
</dbReference>
<dbReference type="AlphaFoldDB" id="A0A0K2GAF6"/>
<evidence type="ECO:0000256" key="6">
    <source>
        <dbReference type="ARBA" id="ARBA00022840"/>
    </source>
</evidence>
<dbReference type="GO" id="GO:0008233">
    <property type="term" value="F:peptidase activity"/>
    <property type="evidence" value="ECO:0007669"/>
    <property type="project" value="InterPro"/>
</dbReference>
<dbReference type="InterPro" id="IPR039421">
    <property type="entry name" value="Type_1_exporter"/>
</dbReference>
<evidence type="ECO:0000256" key="5">
    <source>
        <dbReference type="ARBA" id="ARBA00022741"/>
    </source>
</evidence>
<dbReference type="PANTHER" id="PTHR24221">
    <property type="entry name" value="ATP-BINDING CASSETTE SUB-FAMILY B"/>
    <property type="match status" value="1"/>
</dbReference>
<dbReference type="InterPro" id="IPR039395">
    <property type="entry name" value="Peptidase_C39-like_A"/>
</dbReference>
<evidence type="ECO:0000256" key="2">
    <source>
        <dbReference type="ARBA" id="ARBA00022448"/>
    </source>
</evidence>
<keyword evidence="5" id="KW-0547">Nucleotide-binding</keyword>
<dbReference type="GO" id="GO:0030253">
    <property type="term" value="P:protein secretion by the type I secretion system"/>
    <property type="evidence" value="ECO:0007669"/>
    <property type="project" value="InterPro"/>
</dbReference>
<dbReference type="FunFam" id="3.40.50.300:FF:000299">
    <property type="entry name" value="ABC transporter ATP-binding protein/permease"/>
    <property type="match status" value="1"/>
</dbReference>
<evidence type="ECO:0000313" key="13">
    <source>
        <dbReference type="EMBL" id="ALA57587.1"/>
    </source>
</evidence>
<feature type="domain" description="ABC transmembrane type-1" evidence="11">
    <location>
        <begin position="168"/>
        <end position="447"/>
    </location>
</feature>
<evidence type="ECO:0000259" key="12">
    <source>
        <dbReference type="PROSITE" id="PS50990"/>
    </source>
</evidence>
<dbReference type="SUPFAM" id="SSF90123">
    <property type="entry name" value="ABC transporter transmembrane region"/>
    <property type="match status" value="1"/>
</dbReference>
<evidence type="ECO:0000256" key="4">
    <source>
        <dbReference type="ARBA" id="ARBA00022692"/>
    </source>
</evidence>
<dbReference type="PROSITE" id="PS50893">
    <property type="entry name" value="ABC_TRANSPORTER_2"/>
    <property type="match status" value="1"/>
</dbReference>
<dbReference type="InterPro" id="IPR036640">
    <property type="entry name" value="ABC1_TM_sf"/>
</dbReference>
<dbReference type="FunFam" id="1.20.1560.10:FF:000056">
    <property type="entry name" value="Alpha-hemolysin translocation ATP-binding protein HlyB"/>
    <property type="match status" value="1"/>
</dbReference>
<keyword evidence="14" id="KW-1185">Reference proteome</keyword>
<feature type="transmembrane region" description="Helical" evidence="9">
    <location>
        <begin position="202"/>
        <end position="222"/>
    </location>
</feature>
<dbReference type="Gene3D" id="1.20.1560.10">
    <property type="entry name" value="ABC transporter type 1, transmembrane domain"/>
    <property type="match status" value="1"/>
</dbReference>
<dbReference type="SUPFAM" id="SSF52540">
    <property type="entry name" value="P-loop containing nucleoside triphosphate hydrolases"/>
    <property type="match status" value="1"/>
</dbReference>
<dbReference type="KEGG" id="nmv:NITMOv2_1156"/>
<evidence type="ECO:0000256" key="3">
    <source>
        <dbReference type="ARBA" id="ARBA00022475"/>
    </source>
</evidence>
<dbReference type="SMART" id="SM00382">
    <property type="entry name" value="AAA"/>
    <property type="match status" value="1"/>
</dbReference>
<keyword evidence="4 9" id="KW-0812">Transmembrane</keyword>
<dbReference type="Proteomes" id="UP000069205">
    <property type="component" value="Chromosome"/>
</dbReference>
<dbReference type="NCBIfam" id="TIGR01846">
    <property type="entry name" value="type_I_sec_HlyB"/>
    <property type="match status" value="1"/>
</dbReference>
<dbReference type="CDD" id="cd02417">
    <property type="entry name" value="Peptidase_C39_likeA"/>
    <property type="match status" value="1"/>
</dbReference>
<dbReference type="InterPro" id="IPR003593">
    <property type="entry name" value="AAA+_ATPase"/>
</dbReference>
<dbReference type="Pfam" id="PF00005">
    <property type="entry name" value="ABC_tran"/>
    <property type="match status" value="1"/>
</dbReference>
<keyword evidence="2" id="KW-0813">Transport</keyword>
<proteinExistence type="predicted"/>
<dbReference type="PROSITE" id="PS00211">
    <property type="entry name" value="ABC_TRANSPORTER_1"/>
    <property type="match status" value="1"/>
</dbReference>
<dbReference type="OrthoDB" id="9787557at2"/>
<dbReference type="Gene3D" id="3.90.70.10">
    <property type="entry name" value="Cysteine proteinases"/>
    <property type="match status" value="1"/>
</dbReference>
<dbReference type="GO" id="GO:0005524">
    <property type="term" value="F:ATP binding"/>
    <property type="evidence" value="ECO:0007669"/>
    <property type="project" value="UniProtKB-KW"/>
</dbReference>
<feature type="transmembrane region" description="Helical" evidence="9">
    <location>
        <begin position="306"/>
        <end position="326"/>
    </location>
</feature>
<reference evidence="13 14" key="1">
    <citation type="journal article" date="2015" name="Proc. Natl. Acad. Sci. U.S.A.">
        <title>Expanded metabolic versatility of ubiquitous nitrite-oxidizing bacteria from the genus Nitrospira.</title>
        <authorList>
            <person name="Koch H."/>
            <person name="Lucker S."/>
            <person name="Albertsen M."/>
            <person name="Kitzinger K."/>
            <person name="Herbold C."/>
            <person name="Spieck E."/>
            <person name="Nielsen P.H."/>
            <person name="Wagner M."/>
            <person name="Daims H."/>
        </authorList>
    </citation>
    <scope>NUCLEOTIDE SEQUENCE [LARGE SCALE GENOMIC DNA]</scope>
    <source>
        <strain evidence="13 14">NSP M-1</strain>
    </source>
</reference>
<feature type="transmembrane region" description="Helical" evidence="9">
    <location>
        <begin position="168"/>
        <end position="190"/>
    </location>
</feature>
<dbReference type="PROSITE" id="PS50929">
    <property type="entry name" value="ABC_TM1F"/>
    <property type="match status" value="1"/>
</dbReference>
<dbReference type="InterPro" id="IPR017871">
    <property type="entry name" value="ABC_transporter-like_CS"/>
</dbReference>
<protein>
    <submittedName>
        <fullName evidence="13">Type I secretion system ATPase HlyB</fullName>
    </submittedName>
</protein>
<keyword evidence="6" id="KW-0067">ATP-binding</keyword>
<keyword evidence="8 9" id="KW-0472">Membrane</keyword>
<dbReference type="InterPro" id="IPR003439">
    <property type="entry name" value="ABC_transporter-like_ATP-bd"/>
</dbReference>
<evidence type="ECO:0000259" key="11">
    <source>
        <dbReference type="PROSITE" id="PS50929"/>
    </source>
</evidence>
<dbReference type="STRING" id="42253.NITMOv2_1156"/>
<dbReference type="GO" id="GO:0016887">
    <property type="term" value="F:ATP hydrolysis activity"/>
    <property type="evidence" value="ECO:0007669"/>
    <property type="project" value="InterPro"/>
</dbReference>
<dbReference type="InterPro" id="IPR010132">
    <property type="entry name" value="ATPase_T1SS_HlyB"/>
</dbReference>
<keyword evidence="7 9" id="KW-1133">Transmembrane helix</keyword>
<dbReference type="GO" id="GO:0005886">
    <property type="term" value="C:plasma membrane"/>
    <property type="evidence" value="ECO:0007669"/>
    <property type="project" value="UniProtKB-SubCell"/>
</dbReference>
<evidence type="ECO:0000256" key="7">
    <source>
        <dbReference type="ARBA" id="ARBA00022989"/>
    </source>
</evidence>
<evidence type="ECO:0000313" key="14">
    <source>
        <dbReference type="Proteomes" id="UP000069205"/>
    </source>
</evidence>
<evidence type="ECO:0000256" key="8">
    <source>
        <dbReference type="ARBA" id="ARBA00023136"/>
    </source>
</evidence>
<dbReference type="CDD" id="cd18588">
    <property type="entry name" value="ABC_6TM_CyaB_HlyB_like"/>
    <property type="match status" value="1"/>
</dbReference>
<dbReference type="GO" id="GO:0030256">
    <property type="term" value="C:type I protein secretion system complex"/>
    <property type="evidence" value="ECO:0007669"/>
    <property type="project" value="InterPro"/>
</dbReference>
<dbReference type="Pfam" id="PF03412">
    <property type="entry name" value="Peptidase_C39"/>
    <property type="match status" value="1"/>
</dbReference>
<dbReference type="PROSITE" id="PS50990">
    <property type="entry name" value="PEPTIDASE_C39"/>
    <property type="match status" value="1"/>
</dbReference>
<gene>
    <name evidence="13" type="primary">hlyB</name>
    <name evidence="13" type="ORF">NITMOv2_1156</name>
</gene>
<name>A0A0K2GAF6_NITMO</name>
<feature type="transmembrane region" description="Helical" evidence="9">
    <location>
        <begin position="275"/>
        <end position="300"/>
    </location>
</feature>
<feature type="domain" description="ABC transporter" evidence="10">
    <location>
        <begin position="481"/>
        <end position="716"/>
    </location>
</feature>
<dbReference type="PANTHER" id="PTHR24221:SF647">
    <property type="entry name" value="BLL6336 PROTEIN"/>
    <property type="match status" value="1"/>
</dbReference>
<dbReference type="InterPro" id="IPR011527">
    <property type="entry name" value="ABC1_TM_dom"/>
</dbReference>
<comment type="subcellular location">
    <subcellularLocation>
        <location evidence="1">Cell membrane</location>
        <topology evidence="1">Multi-pass membrane protein</topology>
    </subcellularLocation>
</comment>
<keyword evidence="3" id="KW-1003">Cell membrane</keyword>
<dbReference type="Gene3D" id="3.40.50.300">
    <property type="entry name" value="P-loop containing nucleotide triphosphate hydrolases"/>
    <property type="match status" value="1"/>
</dbReference>
<sequence>MADPTSSPSEPAATGGPPPPDTGLICLLILARFHDLPADAAQLRHQFSQFGKVLSDTDLLRAAKHLGLKAGRRTTTWEQLAKFPLPAMAKCTDGRYVVLAKREADKVLVQDPVEGRPLILSRVQFESVWSGAVLLFTKRANLRLHDLKFDLTWFIPAIVKYKKFFGEVLLASFFLQLFALLTPLFTQVVIDKVLVHKGFTTLHVLAVGMIALALFDAVLGGLRTYLLSHTTNRIDVALGAQLFRHILALPLAYFETRRVGDTVARVRELEQIRQFITSHSITVVLDALFIVVFLAVMWFYSPLLTIVVMASLPLYALLSIAITPAIRARLHEKFNRGADNQSFLVEAIGGIQTVKALAVEPPLIRLWEEQLAGYVRASFRATSVMTVAGQTAACIQKVTVVAVLWVGAYRVIEGELSIGQFIAFNMLSAQVTGPLLRMVNLWQEFQQVGVSVQRLGDVLNTQPEPSYNPGRTTLPHVKGAVTFDEVSFRYRPDGADVLRKVSFSVAAGQVIGVVGRSGSGKSTIAKLIQRLYVPERGRVLVDGVDLAQVDPAWLRRQVGVVLQENFLFNRSVRDNIALIDPGLAMESVMQAAKLAGAHEFILELPEGYDTIVGEHGCSLSGGQRQRIAIARALVANPRILIFDEATSALDYESEAIIQQNMAQICKGRTVVIIAHRLSTVRWAQRIYVVEKGEIVEEGPHDELVQRNGWYARLYQHQVGTVSRA</sequence>